<dbReference type="InterPro" id="IPR020058">
    <property type="entry name" value="Glu/Gln-tRNA-synth_Ib_cat-dom"/>
</dbReference>
<dbReference type="PANTHER" id="PTHR43311:SF2">
    <property type="entry name" value="GLUTAMATE--TRNA LIGASE, MITOCHONDRIAL-RELATED"/>
    <property type="match status" value="1"/>
</dbReference>
<evidence type="ECO:0000259" key="8">
    <source>
        <dbReference type="Pfam" id="PF00749"/>
    </source>
</evidence>
<dbReference type="GO" id="GO:0016874">
    <property type="term" value="F:ligase activity"/>
    <property type="evidence" value="ECO:0007669"/>
    <property type="project" value="UniProtKB-KW"/>
</dbReference>
<evidence type="ECO:0000256" key="4">
    <source>
        <dbReference type="ARBA" id="ARBA00022840"/>
    </source>
</evidence>
<evidence type="ECO:0000256" key="1">
    <source>
        <dbReference type="ARBA" id="ARBA00007894"/>
    </source>
</evidence>
<dbReference type="RefSeq" id="WP_273638279.1">
    <property type="nucleotide sequence ID" value="NZ_JAQQXP010000001.1"/>
</dbReference>
<dbReference type="Pfam" id="PF00749">
    <property type="entry name" value="tRNA-synt_1c"/>
    <property type="match status" value="1"/>
</dbReference>
<proteinExistence type="inferred from homology"/>
<dbReference type="InterPro" id="IPR000924">
    <property type="entry name" value="Glu/Gln-tRNA-synth"/>
</dbReference>
<reference evidence="10 11" key="1">
    <citation type="submission" date="2022-10" db="EMBL/GenBank/DDBJ databases">
        <title>Alteromonas sp. chi3 Genome sequencing.</title>
        <authorList>
            <person name="Park S."/>
        </authorList>
    </citation>
    <scope>NUCLEOTIDE SEQUENCE [LARGE SCALE GENOMIC DNA]</scope>
    <source>
        <strain evidence="11">chi3</strain>
    </source>
</reference>
<evidence type="ECO:0000256" key="7">
    <source>
        <dbReference type="RuleBase" id="RU363037"/>
    </source>
</evidence>
<dbReference type="EMBL" id="JAQQXP010000001">
    <property type="protein sequence ID" value="MDC8829732.1"/>
    <property type="molecule type" value="Genomic_DNA"/>
</dbReference>
<comment type="caution">
    <text evidence="10">The sequence shown here is derived from an EMBL/GenBank/DDBJ whole genome shotgun (WGS) entry which is preliminary data.</text>
</comment>
<dbReference type="InterPro" id="IPR020751">
    <property type="entry name" value="aa-tRNA-synth_I_codon-bd_sub2"/>
</dbReference>
<evidence type="ECO:0000256" key="5">
    <source>
        <dbReference type="ARBA" id="ARBA00022917"/>
    </source>
</evidence>
<dbReference type="Gene3D" id="3.40.50.620">
    <property type="entry name" value="HUPs"/>
    <property type="match status" value="1"/>
</dbReference>
<keyword evidence="3 7" id="KW-0547">Nucleotide-binding</keyword>
<dbReference type="InterPro" id="IPR049940">
    <property type="entry name" value="GluQ/Sye"/>
</dbReference>
<evidence type="ECO:0000313" key="10">
    <source>
        <dbReference type="EMBL" id="MDC8829732.1"/>
    </source>
</evidence>
<feature type="domain" description="Glutamyl/glutaminyl-tRNA synthetase class Ib catalytic" evidence="8">
    <location>
        <begin position="35"/>
        <end position="323"/>
    </location>
</feature>
<keyword evidence="5 7" id="KW-0648">Protein biosynthesis</keyword>
<evidence type="ECO:0000256" key="3">
    <source>
        <dbReference type="ARBA" id="ARBA00022741"/>
    </source>
</evidence>
<dbReference type="Gene3D" id="1.10.10.350">
    <property type="match status" value="1"/>
</dbReference>
<accession>A0ABT5L1I7</accession>
<dbReference type="InterPro" id="IPR001412">
    <property type="entry name" value="aa-tRNA-synth_I_CS"/>
</dbReference>
<sequence length="545" mass="61718">MYSDNAISLMIPDTIPSGAELEKKYPPRELPAGALVTRFGPSPTGFLHIGGVYTAMISKNIALQSDGAYFVRIEDTDKKREVAGVQEHFDEAFAYFDIAPTEDDSNGHYGPYKQSSRQDLYLSFVKQLLQKERAYPCFCSEHDLQEKSDEQRREKVDTGYYGRWATCRSLDPAEAERRIANGEEYVIRFRCEGEPGPFVFEDKIRGKTKVKNNINDVVILKSSANAERLPTYHLAHAVDDHLMRVNLVIRGEEWLASVPLHLQLFDALGFEPIPYAHIAPLMKMDGKSRRKLSKRKDPEASVEFYMQQGYPTTAVLSYLRGLANSKLANTTVEESLSLPILLEDCQVSGALVDLVKLNDVSANIVATMSAVDIREQVYAWAKQFDSELESLMSKHWDAIPSFIDADRFNNGRTRKDLTKWSDFTALYGFFFNEVFAYCESAEDARFDGVPAEVVSNFLSLYKEGYTHAELNEDWFENLKAIAKEAGFAMNNKEYKQAPERFHGTMKEASLILRIVITGRNNSPSLHEVCQLIGKDEVLKRIAKVL</sequence>
<dbReference type="SUPFAM" id="SSF48163">
    <property type="entry name" value="An anticodon-binding domain of class I aminoacyl-tRNA synthetases"/>
    <property type="match status" value="1"/>
</dbReference>
<keyword evidence="2 7" id="KW-0436">Ligase</keyword>
<evidence type="ECO:0000256" key="6">
    <source>
        <dbReference type="ARBA" id="ARBA00023146"/>
    </source>
</evidence>
<keyword evidence="11" id="KW-1185">Reference proteome</keyword>
<dbReference type="Proteomes" id="UP001218788">
    <property type="component" value="Unassembled WGS sequence"/>
</dbReference>
<keyword evidence="4 7" id="KW-0067">ATP-binding</keyword>
<comment type="similarity">
    <text evidence="1">Belongs to the class-I aminoacyl-tRNA synthetase family. Glutamate--tRNA ligase type 1 subfamily.</text>
</comment>
<dbReference type="PRINTS" id="PR00987">
    <property type="entry name" value="TRNASYNTHGLU"/>
</dbReference>
<feature type="domain" description="Aminoacyl-tRNA synthetase class I anticodon-binding" evidence="9">
    <location>
        <begin position="504"/>
        <end position="544"/>
    </location>
</feature>
<organism evidence="10 11">
    <name type="scientific">Alteromonas gilva</name>
    <dbReference type="NCBI Taxonomy" id="2987522"/>
    <lineage>
        <taxon>Bacteria</taxon>
        <taxon>Pseudomonadati</taxon>
        <taxon>Pseudomonadota</taxon>
        <taxon>Gammaproteobacteria</taxon>
        <taxon>Alteromonadales</taxon>
        <taxon>Alteromonadaceae</taxon>
        <taxon>Alteromonas/Salinimonas group</taxon>
        <taxon>Alteromonas</taxon>
    </lineage>
</organism>
<dbReference type="InterPro" id="IPR014729">
    <property type="entry name" value="Rossmann-like_a/b/a_fold"/>
</dbReference>
<gene>
    <name evidence="10" type="ORF">OIK42_03040</name>
</gene>
<protein>
    <submittedName>
        <fullName evidence="10">Glutamate--tRNA ligase family protein</fullName>
    </submittedName>
</protein>
<keyword evidence="6 7" id="KW-0030">Aminoacyl-tRNA synthetase</keyword>
<dbReference type="PROSITE" id="PS00178">
    <property type="entry name" value="AA_TRNA_LIGASE_I"/>
    <property type="match status" value="1"/>
</dbReference>
<dbReference type="SUPFAM" id="SSF52374">
    <property type="entry name" value="Nucleotidylyl transferase"/>
    <property type="match status" value="1"/>
</dbReference>
<dbReference type="PANTHER" id="PTHR43311">
    <property type="entry name" value="GLUTAMATE--TRNA LIGASE"/>
    <property type="match status" value="1"/>
</dbReference>
<dbReference type="InterPro" id="IPR045462">
    <property type="entry name" value="aa-tRNA-synth_I_cd-bd"/>
</dbReference>
<name>A0ABT5L1I7_9ALTE</name>
<evidence type="ECO:0000259" key="9">
    <source>
        <dbReference type="Pfam" id="PF19269"/>
    </source>
</evidence>
<evidence type="ECO:0000313" key="11">
    <source>
        <dbReference type="Proteomes" id="UP001218788"/>
    </source>
</evidence>
<dbReference type="Pfam" id="PF19269">
    <property type="entry name" value="Anticodon_2"/>
    <property type="match status" value="1"/>
</dbReference>
<dbReference type="InterPro" id="IPR008925">
    <property type="entry name" value="aa_tRNA-synth_I_cd-bd_sf"/>
</dbReference>
<evidence type="ECO:0000256" key="2">
    <source>
        <dbReference type="ARBA" id="ARBA00022598"/>
    </source>
</evidence>